<keyword evidence="2" id="KW-1185">Reference proteome</keyword>
<dbReference type="PATRIC" id="fig|1229783.3.peg.1791"/>
<name>K9AW91_9STAP</name>
<protein>
    <submittedName>
        <fullName evidence="1">Uncharacterized protein</fullName>
    </submittedName>
</protein>
<dbReference type="AlphaFoldDB" id="K9AW91"/>
<gene>
    <name evidence="1" type="ORF">C273_08911</name>
</gene>
<dbReference type="STRING" id="1229783.C273_08911"/>
<dbReference type="EMBL" id="AMSQ01000015">
    <property type="protein sequence ID" value="EKU46812.1"/>
    <property type="molecule type" value="Genomic_DNA"/>
</dbReference>
<evidence type="ECO:0000313" key="1">
    <source>
        <dbReference type="EMBL" id="EKU46812.1"/>
    </source>
</evidence>
<organism evidence="1 2">
    <name type="scientific">Staphylococcus massiliensis S46</name>
    <dbReference type="NCBI Taxonomy" id="1229783"/>
    <lineage>
        <taxon>Bacteria</taxon>
        <taxon>Bacillati</taxon>
        <taxon>Bacillota</taxon>
        <taxon>Bacilli</taxon>
        <taxon>Bacillales</taxon>
        <taxon>Staphylococcaceae</taxon>
        <taxon>Staphylococcus</taxon>
    </lineage>
</organism>
<dbReference type="RefSeq" id="WP_009384108.1">
    <property type="nucleotide sequence ID" value="NZ_AMSQ01000015.1"/>
</dbReference>
<evidence type="ECO:0000313" key="2">
    <source>
        <dbReference type="Proteomes" id="UP000009885"/>
    </source>
</evidence>
<comment type="caution">
    <text evidence="1">The sequence shown here is derived from an EMBL/GenBank/DDBJ whole genome shotgun (WGS) entry which is preliminary data.</text>
</comment>
<sequence>MSKKAKIIIGVVLALLLVVGGGSLFAFFSKVNSPKNSYLLSEQKTMEKFNDYLEKRYDNEFKFMEEMNDNSYQSKTSFSLDLSDDVIDSLELPKSVVDATKLETVVAHDSKDKKSQIALTPTVADSKVGTFEWDADADNQYFKSPLFDDIFKVPNDKIKDTYEELLGESIDETQAGELNNDSLNLNTILGQTVSREDVKKVDKKYQEKLINKLDDDNFSKEKEKVDIFGEEKELDKLTMKLSNKEVKETIVYVLEEAKKDKELKEVLANAQNDKDFDKSLKDMIKEAKDKKASEYPKVNSVIYVEDEQVVKRDLKLTQDDTTLRLHGTSKIEDDKLRVDYKFGDETKYNDGTFEIEIKGESKGKPSETVKDDYTIRVDGSDIESKLEFKNENSHDGDKTSDEGTVKVSVDLDQFVLDFKSERQTDLKNNSMKTNSNFSSDIDGSQVGVNVKDETKLKEKVKFDTKGAKNLNGISESEKEDILSEIEENFTKIAGDIIEKAEDK</sequence>
<dbReference type="Proteomes" id="UP000009885">
    <property type="component" value="Unassembled WGS sequence"/>
</dbReference>
<proteinExistence type="predicted"/>
<dbReference type="eggNOG" id="ENOG502Z89H">
    <property type="taxonomic scope" value="Bacteria"/>
</dbReference>
<reference evidence="1 2" key="1">
    <citation type="journal article" date="2013" name="Genome Announc.">
        <title>Genome Sequence of Staphylococcus massiliensis Strain S46, Isolated from the Surface of Healthy Human Skin.</title>
        <authorList>
            <person name="Srivastav R."/>
            <person name="Singh A."/>
            <person name="Jangir P.K."/>
            <person name="Kumari C."/>
            <person name="Muduli S."/>
            <person name="Sharma R."/>
        </authorList>
    </citation>
    <scope>NUCLEOTIDE SEQUENCE [LARGE SCALE GENOMIC DNA]</scope>
    <source>
        <strain evidence="1 2">S46</strain>
    </source>
</reference>
<dbReference type="OrthoDB" id="2456475at2"/>
<accession>K9AW91</accession>